<accession>A0ABR1VLY2</accession>
<dbReference type="InterPro" id="IPR033876">
    <property type="entry name" value="SAP-like"/>
</dbReference>
<evidence type="ECO:0000256" key="4">
    <source>
        <dbReference type="ARBA" id="ARBA00022750"/>
    </source>
</evidence>
<evidence type="ECO:0000256" key="2">
    <source>
        <dbReference type="ARBA" id="ARBA00022670"/>
    </source>
</evidence>
<keyword evidence="10" id="KW-1185">Reference proteome</keyword>
<dbReference type="Proteomes" id="UP001446871">
    <property type="component" value="Unassembled WGS sequence"/>
</dbReference>
<dbReference type="InterPro" id="IPR001969">
    <property type="entry name" value="Aspartic_peptidase_AS"/>
</dbReference>
<name>A0ABR1VLY2_9PEZI</name>
<feature type="chain" id="PRO_5045084734" description="Peptidase A1 domain-containing protein" evidence="7">
    <location>
        <begin position="23"/>
        <end position="510"/>
    </location>
</feature>
<organism evidence="9 10">
    <name type="scientific">Apiospora saccharicola</name>
    <dbReference type="NCBI Taxonomy" id="335842"/>
    <lineage>
        <taxon>Eukaryota</taxon>
        <taxon>Fungi</taxon>
        <taxon>Dikarya</taxon>
        <taxon>Ascomycota</taxon>
        <taxon>Pezizomycotina</taxon>
        <taxon>Sordariomycetes</taxon>
        <taxon>Xylariomycetidae</taxon>
        <taxon>Amphisphaeriales</taxon>
        <taxon>Apiosporaceae</taxon>
        <taxon>Apiospora</taxon>
    </lineage>
</organism>
<proteinExistence type="inferred from homology"/>
<evidence type="ECO:0000256" key="6">
    <source>
        <dbReference type="RuleBase" id="RU000454"/>
    </source>
</evidence>
<evidence type="ECO:0000313" key="10">
    <source>
        <dbReference type="Proteomes" id="UP001446871"/>
    </source>
</evidence>
<dbReference type="SUPFAM" id="SSF50630">
    <property type="entry name" value="Acid proteases"/>
    <property type="match status" value="1"/>
</dbReference>
<feature type="signal peptide" evidence="7">
    <location>
        <begin position="1"/>
        <end position="22"/>
    </location>
</feature>
<dbReference type="PANTHER" id="PTHR47966:SF65">
    <property type="entry name" value="ASPARTIC-TYPE ENDOPEPTIDASE"/>
    <property type="match status" value="1"/>
</dbReference>
<comment type="similarity">
    <text evidence="1 6">Belongs to the peptidase A1 family.</text>
</comment>
<dbReference type="InterPro" id="IPR001461">
    <property type="entry name" value="Aspartic_peptidase_A1"/>
</dbReference>
<dbReference type="CDD" id="cd05474">
    <property type="entry name" value="SAP_like"/>
    <property type="match status" value="1"/>
</dbReference>
<evidence type="ECO:0000313" key="9">
    <source>
        <dbReference type="EMBL" id="KAK8072218.1"/>
    </source>
</evidence>
<protein>
    <recommendedName>
        <fullName evidence="8">Peptidase A1 domain-containing protein</fullName>
    </recommendedName>
</protein>
<keyword evidence="4 6" id="KW-0064">Aspartyl protease</keyword>
<dbReference type="PRINTS" id="PR00792">
    <property type="entry name" value="PEPSIN"/>
</dbReference>
<dbReference type="PROSITE" id="PS00141">
    <property type="entry name" value="ASP_PROTEASE"/>
    <property type="match status" value="2"/>
</dbReference>
<comment type="caution">
    <text evidence="9">The sequence shown here is derived from an EMBL/GenBank/DDBJ whole genome shotgun (WGS) entry which is preliminary data.</text>
</comment>
<dbReference type="InterPro" id="IPR021109">
    <property type="entry name" value="Peptidase_aspartic_dom_sf"/>
</dbReference>
<dbReference type="PANTHER" id="PTHR47966">
    <property type="entry name" value="BETA-SITE APP-CLEAVING ENZYME, ISOFORM A-RELATED"/>
    <property type="match status" value="1"/>
</dbReference>
<sequence length="510" mass="53401">MQVPIFFASVVVVLAAATTASAQRVVSLSINKSSVTPQLIDRRRDLGSYSQVVTNNISAKCYYAEVTIGTPPQTITLVLDTGSSDTWVVDKSTDGCEGGDLCLTPYDSEASSTVEVLDNTEFKIEYGDQSNVSGNWIKDNLAIGGATLENLQMGLATTVNMVHTGILGLGLRANEAAPGGYPNIMDVFYDQGLIGTKAFSLYLNAVESPSGTILFGGIDKAKFTGELLAVPVVPNSATQSYSTYSVTLNTFSMTFGNGTSSAPFSRAPRAVLLDSGTTLTYLPNSTVQRLYEALGTNVTEDRSQVTRAGELAWVDCGLLDSENPLTKATFDFRFGGPDGPLIRVPLSQMIIEERRYVVEPPGDNACLFGIVPNIDPQDERYILGDSFLRSAYVVFDLANNQVALAQAKLNMTDKSDVVEFGKDATGIPGVSGVIGGVSVTQTATGIPGDAGAKPLPTVTVTGSISSGDAAATSATGNPAARSVPGPDSTVLGIAALMLLTAGLGMLTLHI</sequence>
<evidence type="ECO:0000256" key="1">
    <source>
        <dbReference type="ARBA" id="ARBA00007447"/>
    </source>
</evidence>
<evidence type="ECO:0000259" key="8">
    <source>
        <dbReference type="PROSITE" id="PS51767"/>
    </source>
</evidence>
<dbReference type="PROSITE" id="PS51767">
    <property type="entry name" value="PEPTIDASE_A1"/>
    <property type="match status" value="1"/>
</dbReference>
<evidence type="ECO:0000256" key="7">
    <source>
        <dbReference type="SAM" id="SignalP"/>
    </source>
</evidence>
<gene>
    <name evidence="9" type="ORF">PG996_005566</name>
</gene>
<dbReference type="Pfam" id="PF00026">
    <property type="entry name" value="Asp"/>
    <property type="match status" value="1"/>
</dbReference>
<evidence type="ECO:0000256" key="5">
    <source>
        <dbReference type="ARBA" id="ARBA00022801"/>
    </source>
</evidence>
<evidence type="ECO:0000256" key="3">
    <source>
        <dbReference type="ARBA" id="ARBA00022729"/>
    </source>
</evidence>
<keyword evidence="2 6" id="KW-0645">Protease</keyword>
<dbReference type="Gene3D" id="2.40.70.10">
    <property type="entry name" value="Acid Proteases"/>
    <property type="match status" value="2"/>
</dbReference>
<keyword evidence="3 7" id="KW-0732">Signal</keyword>
<reference evidence="9 10" key="1">
    <citation type="submission" date="2023-01" db="EMBL/GenBank/DDBJ databases">
        <title>Analysis of 21 Apiospora genomes using comparative genomics revels a genus with tremendous synthesis potential of carbohydrate active enzymes and secondary metabolites.</title>
        <authorList>
            <person name="Sorensen T."/>
        </authorList>
    </citation>
    <scope>NUCLEOTIDE SEQUENCE [LARGE SCALE GENOMIC DNA]</scope>
    <source>
        <strain evidence="9 10">CBS 83171</strain>
    </source>
</reference>
<feature type="domain" description="Peptidase A1" evidence="8">
    <location>
        <begin position="62"/>
        <end position="405"/>
    </location>
</feature>
<dbReference type="InterPro" id="IPR033121">
    <property type="entry name" value="PEPTIDASE_A1"/>
</dbReference>
<dbReference type="EMBL" id="JAQQWM010000003">
    <property type="protein sequence ID" value="KAK8072218.1"/>
    <property type="molecule type" value="Genomic_DNA"/>
</dbReference>
<keyword evidence="5 6" id="KW-0378">Hydrolase</keyword>